<feature type="signal peptide" evidence="2">
    <location>
        <begin position="1"/>
        <end position="26"/>
    </location>
</feature>
<feature type="region of interest" description="Disordered" evidence="1">
    <location>
        <begin position="219"/>
        <end position="269"/>
    </location>
</feature>
<dbReference type="EMBL" id="KN834803">
    <property type="protein sequence ID" value="KIK55764.1"/>
    <property type="molecule type" value="Genomic_DNA"/>
</dbReference>
<name>A0A0D0C0C1_9AGAR</name>
<dbReference type="HOGENOM" id="CLU_1034601_0_0_1"/>
<accession>A0A0D0C0C1</accession>
<dbReference type="AlphaFoldDB" id="A0A0D0C0C1"/>
<evidence type="ECO:0000256" key="1">
    <source>
        <dbReference type="SAM" id="MobiDB-lite"/>
    </source>
</evidence>
<reference evidence="3 4" key="1">
    <citation type="submission" date="2014-04" db="EMBL/GenBank/DDBJ databases">
        <title>Evolutionary Origins and Diversification of the Mycorrhizal Mutualists.</title>
        <authorList>
            <consortium name="DOE Joint Genome Institute"/>
            <consortium name="Mycorrhizal Genomics Consortium"/>
            <person name="Kohler A."/>
            <person name="Kuo A."/>
            <person name="Nagy L.G."/>
            <person name="Floudas D."/>
            <person name="Copeland A."/>
            <person name="Barry K.W."/>
            <person name="Cichocki N."/>
            <person name="Veneault-Fourrey C."/>
            <person name="LaButti K."/>
            <person name="Lindquist E.A."/>
            <person name="Lipzen A."/>
            <person name="Lundell T."/>
            <person name="Morin E."/>
            <person name="Murat C."/>
            <person name="Riley R."/>
            <person name="Ohm R."/>
            <person name="Sun H."/>
            <person name="Tunlid A."/>
            <person name="Henrissat B."/>
            <person name="Grigoriev I.V."/>
            <person name="Hibbett D.S."/>
            <person name="Martin F."/>
        </authorList>
    </citation>
    <scope>NUCLEOTIDE SEQUENCE [LARGE SCALE GENOMIC DNA]</scope>
    <source>
        <strain evidence="3 4">FD-317 M1</strain>
    </source>
</reference>
<keyword evidence="4" id="KW-1185">Reference proteome</keyword>
<gene>
    <name evidence="3" type="ORF">GYMLUDRAFT_87480</name>
</gene>
<feature type="chain" id="PRO_5002219966" evidence="2">
    <location>
        <begin position="27"/>
        <end position="269"/>
    </location>
</feature>
<organism evidence="3 4">
    <name type="scientific">Collybiopsis luxurians FD-317 M1</name>
    <dbReference type="NCBI Taxonomy" id="944289"/>
    <lineage>
        <taxon>Eukaryota</taxon>
        <taxon>Fungi</taxon>
        <taxon>Dikarya</taxon>
        <taxon>Basidiomycota</taxon>
        <taxon>Agaricomycotina</taxon>
        <taxon>Agaricomycetes</taxon>
        <taxon>Agaricomycetidae</taxon>
        <taxon>Agaricales</taxon>
        <taxon>Marasmiineae</taxon>
        <taxon>Omphalotaceae</taxon>
        <taxon>Collybiopsis</taxon>
        <taxon>Collybiopsis luxurians</taxon>
    </lineage>
</organism>
<evidence type="ECO:0000256" key="2">
    <source>
        <dbReference type="SAM" id="SignalP"/>
    </source>
</evidence>
<feature type="region of interest" description="Disordered" evidence="1">
    <location>
        <begin position="112"/>
        <end position="137"/>
    </location>
</feature>
<keyword evidence="2" id="KW-0732">Signal</keyword>
<evidence type="ECO:0000313" key="3">
    <source>
        <dbReference type="EMBL" id="KIK55764.1"/>
    </source>
</evidence>
<proteinExistence type="predicted"/>
<sequence length="269" mass="30017">MYFLHTCPGTLKLYLLLSLGASVAFGVPFTVPQASRESYIHDPHTSSHPTSRNLEESLIPRMASRKIEPKIAFTSPKEKVTPEVKEKIPTVMQKLLKDLQIVSGSDEIAPLDPRKSWTTPIKEEWEEEKKGSKKKDKSSKENVFKVFKFTVTLPATWPKTPGVVKNPLKRPIVLKGTLRIPRRSDLNQLDWDAYSGVLVDESKGMAVVQVVAGQLIIDENPPLDPNKKPTKNSKGKTVQFNDKVDTKVIPNTDDDKEGEGKEGAVQGKH</sequence>
<evidence type="ECO:0000313" key="4">
    <source>
        <dbReference type="Proteomes" id="UP000053593"/>
    </source>
</evidence>
<feature type="compositionally biased region" description="Basic and acidic residues" evidence="1">
    <location>
        <begin position="121"/>
        <end position="130"/>
    </location>
</feature>
<protein>
    <submittedName>
        <fullName evidence="3">Unplaced genomic scaffold GYMLUscaffold_55, whole genome shotgun sequence</fullName>
    </submittedName>
</protein>
<dbReference type="Proteomes" id="UP000053593">
    <property type="component" value="Unassembled WGS sequence"/>
</dbReference>